<dbReference type="Proteomes" id="UP001500831">
    <property type="component" value="Unassembled WGS sequence"/>
</dbReference>
<feature type="region of interest" description="Disordered" evidence="1">
    <location>
        <begin position="426"/>
        <end position="448"/>
    </location>
</feature>
<comment type="caution">
    <text evidence="3">The sequence shown here is derived from an EMBL/GenBank/DDBJ whole genome shotgun (WGS) entry which is preliminary data.</text>
</comment>
<dbReference type="RefSeq" id="WP_344976796.1">
    <property type="nucleotide sequence ID" value="NZ_BAAAVI010000042.1"/>
</dbReference>
<evidence type="ECO:0000256" key="1">
    <source>
        <dbReference type="SAM" id="MobiDB-lite"/>
    </source>
</evidence>
<dbReference type="Gene3D" id="3.40.50.410">
    <property type="entry name" value="von Willebrand factor, type A domain"/>
    <property type="match status" value="1"/>
</dbReference>
<evidence type="ECO:0000259" key="2">
    <source>
        <dbReference type="PROSITE" id="PS50234"/>
    </source>
</evidence>
<keyword evidence="4" id="KW-1185">Reference proteome</keyword>
<dbReference type="CDD" id="cd00198">
    <property type="entry name" value="vWFA"/>
    <property type="match status" value="1"/>
</dbReference>
<dbReference type="InterPro" id="IPR036465">
    <property type="entry name" value="vWFA_dom_sf"/>
</dbReference>
<sequence length="476" mass="52198">MSTRPAFTLEVGQNKYLPAMADEMHAILTVRAEGLDGSGPTVAEVILIDSSGSMGMPSTKIAAARRASVAAIDTLRDEAFFAIVAGTHEATMVYPAQPRLAVATPESRAAAKAAVLRLADYGGTAMSTWLSRAREIFATRPAMIKHAILLTDGRNESESRARLDAELDVCEGIFSCDARGIGDGWESDELLRIVTKLRGTADAVREDFDLVADFREMTRSAMRKVVPDLRVRFQLLPGAGIRFVKQVFPVETDLTEHLRIGDRTAEFATGPLGEEDREYHVCFTVDPTGRANGRDLRLARVDLEVDEVGAPEVEVPGKGTPILVHWTDDPVLSSRIDSKVGHYTEHVELRETINAGCRAYESGDLQEAGRAWGRAVKLATELQNEKNLERLSHLVHIVDAARGEVRLKQAIERRDLKLLELSSRFSTVSPGGHAPRPRPGPEEKPVATGLRCPNCDRITLSTHRHCEGCGTRLEDR</sequence>
<name>A0ABP6IJ05_9ACTN</name>
<dbReference type="SMART" id="SM00327">
    <property type="entry name" value="VWA"/>
    <property type="match status" value="1"/>
</dbReference>
<gene>
    <name evidence="3" type="ORF">GCM10010517_52080</name>
</gene>
<dbReference type="SUPFAM" id="SSF53300">
    <property type="entry name" value="vWA-like"/>
    <property type="match status" value="1"/>
</dbReference>
<dbReference type="Gene3D" id="1.20.120.1690">
    <property type="match status" value="1"/>
</dbReference>
<dbReference type="PROSITE" id="PS50234">
    <property type="entry name" value="VWFA"/>
    <property type="match status" value="1"/>
</dbReference>
<evidence type="ECO:0000313" key="4">
    <source>
        <dbReference type="Proteomes" id="UP001500831"/>
    </source>
</evidence>
<dbReference type="EMBL" id="BAAAVI010000042">
    <property type="protein sequence ID" value="GAA2888153.1"/>
    <property type="molecule type" value="Genomic_DNA"/>
</dbReference>
<dbReference type="Pfam" id="PF13768">
    <property type="entry name" value="VWA_3"/>
    <property type="match status" value="1"/>
</dbReference>
<dbReference type="InterPro" id="IPR002035">
    <property type="entry name" value="VWF_A"/>
</dbReference>
<protein>
    <submittedName>
        <fullName evidence="3">VWA domain-containing protein</fullName>
    </submittedName>
</protein>
<organism evidence="3 4">
    <name type="scientific">Streptosporangium fragile</name>
    <dbReference type="NCBI Taxonomy" id="46186"/>
    <lineage>
        <taxon>Bacteria</taxon>
        <taxon>Bacillati</taxon>
        <taxon>Actinomycetota</taxon>
        <taxon>Actinomycetes</taxon>
        <taxon>Streptosporangiales</taxon>
        <taxon>Streptosporangiaceae</taxon>
        <taxon>Streptosporangium</taxon>
    </lineage>
</organism>
<reference evidence="4" key="1">
    <citation type="journal article" date="2019" name="Int. J. Syst. Evol. Microbiol.">
        <title>The Global Catalogue of Microorganisms (GCM) 10K type strain sequencing project: providing services to taxonomists for standard genome sequencing and annotation.</title>
        <authorList>
            <consortium name="The Broad Institute Genomics Platform"/>
            <consortium name="The Broad Institute Genome Sequencing Center for Infectious Disease"/>
            <person name="Wu L."/>
            <person name="Ma J."/>
        </authorList>
    </citation>
    <scope>NUCLEOTIDE SEQUENCE [LARGE SCALE GENOMIC DNA]</scope>
    <source>
        <strain evidence="4">JCM 6242</strain>
    </source>
</reference>
<accession>A0ABP6IJ05</accession>
<dbReference type="Gene3D" id="2.60.40.3670">
    <property type="match status" value="1"/>
</dbReference>
<feature type="domain" description="VWFA" evidence="2">
    <location>
        <begin position="43"/>
        <end position="225"/>
    </location>
</feature>
<evidence type="ECO:0000313" key="3">
    <source>
        <dbReference type="EMBL" id="GAA2888153.1"/>
    </source>
</evidence>
<proteinExistence type="predicted"/>